<dbReference type="EMBL" id="FLQU01001537">
    <property type="protein sequence ID" value="SBS93455.1"/>
    <property type="molecule type" value="Genomic_DNA"/>
</dbReference>
<reference evidence="3" key="1">
    <citation type="submission" date="2016-05" db="EMBL/GenBank/DDBJ databases">
        <authorList>
            <person name="Naeem Raeece"/>
        </authorList>
    </citation>
    <scope>NUCLEOTIDE SEQUENCE [LARGE SCALE GENOMIC DNA]</scope>
</reference>
<feature type="compositionally biased region" description="Polar residues" evidence="1">
    <location>
        <begin position="49"/>
        <end position="73"/>
    </location>
</feature>
<feature type="region of interest" description="Disordered" evidence="1">
    <location>
        <begin position="49"/>
        <end position="130"/>
    </location>
</feature>
<proteinExistence type="predicted"/>
<gene>
    <name evidence="2" type="ORF">POVCU2_0081260</name>
</gene>
<protein>
    <submittedName>
        <fullName evidence="2">Sodium/hydrogen exchanger, Na+, H+ antiporter, putative</fullName>
    </submittedName>
</protein>
<feature type="compositionally biased region" description="Basic and acidic residues" evidence="1">
    <location>
        <begin position="74"/>
        <end position="91"/>
    </location>
</feature>
<dbReference type="Proteomes" id="UP000078560">
    <property type="component" value="Unassembled WGS sequence"/>
</dbReference>
<evidence type="ECO:0000313" key="2">
    <source>
        <dbReference type="EMBL" id="SBS93455.1"/>
    </source>
</evidence>
<feature type="compositionally biased region" description="Low complexity" evidence="1">
    <location>
        <begin position="92"/>
        <end position="101"/>
    </location>
</feature>
<name>A0A1A8WMK7_PLAOA</name>
<organism evidence="2 3">
    <name type="scientific">Plasmodium ovale curtisi</name>
    <dbReference type="NCBI Taxonomy" id="864141"/>
    <lineage>
        <taxon>Eukaryota</taxon>
        <taxon>Sar</taxon>
        <taxon>Alveolata</taxon>
        <taxon>Apicomplexa</taxon>
        <taxon>Aconoidasida</taxon>
        <taxon>Haemosporida</taxon>
        <taxon>Plasmodiidae</taxon>
        <taxon>Plasmodium</taxon>
        <taxon>Plasmodium (Plasmodium)</taxon>
    </lineage>
</organism>
<dbReference type="AlphaFoldDB" id="A0A1A8WMK7"/>
<accession>A0A1A8WMK7</accession>
<sequence length="141" mass="16148">MNKYGEFDLGLPDIYACLQDISTCDISAWEHCTDSQTAIDNLSGQFSKDNMNRVNQAPNKTSPTTINQGTKNNIDGKVRTSRKLGDNERNENYNIHNNSNILRDDTNILEDSSDEKHKKKEKENGERKNPCIYKYTNNMKI</sequence>
<evidence type="ECO:0000256" key="1">
    <source>
        <dbReference type="SAM" id="MobiDB-lite"/>
    </source>
</evidence>
<evidence type="ECO:0000313" key="3">
    <source>
        <dbReference type="Proteomes" id="UP000078560"/>
    </source>
</evidence>